<keyword evidence="2" id="KW-1185">Reference proteome</keyword>
<proteinExistence type="predicted"/>
<comment type="caution">
    <text evidence="1">The sequence shown here is derived from an EMBL/GenBank/DDBJ whole genome shotgun (WGS) entry which is preliminary data.</text>
</comment>
<dbReference type="AlphaFoldDB" id="A0A4Y2T4R5"/>
<dbReference type="Proteomes" id="UP000499080">
    <property type="component" value="Unassembled WGS sequence"/>
</dbReference>
<reference evidence="1 2" key="1">
    <citation type="journal article" date="2019" name="Sci. Rep.">
        <title>Orb-weaving spider Araneus ventricosus genome elucidates the spidroin gene catalogue.</title>
        <authorList>
            <person name="Kono N."/>
            <person name="Nakamura H."/>
            <person name="Ohtoshi R."/>
            <person name="Moran D.A.P."/>
            <person name="Shinohara A."/>
            <person name="Yoshida Y."/>
            <person name="Fujiwara M."/>
            <person name="Mori M."/>
            <person name="Tomita M."/>
            <person name="Arakawa K."/>
        </authorList>
    </citation>
    <scope>NUCLEOTIDE SEQUENCE [LARGE SCALE GENOMIC DNA]</scope>
</reference>
<protein>
    <submittedName>
        <fullName evidence="1">Uncharacterized protein</fullName>
    </submittedName>
</protein>
<sequence>MNVCKQDRASAVPPTRRGLFINSLETHPTWSAGPSNGSAKFHVELPCLRIKVLNALQKKICKSLLGESKVWILENPHETSWFLSPKSSKKKSISLKKPNSPFHLKVLVVINNECHRAPAHERQMAFILVL</sequence>
<evidence type="ECO:0000313" key="2">
    <source>
        <dbReference type="Proteomes" id="UP000499080"/>
    </source>
</evidence>
<name>A0A4Y2T4R5_ARAVE</name>
<accession>A0A4Y2T4R5</accession>
<evidence type="ECO:0000313" key="1">
    <source>
        <dbReference type="EMBL" id="GBN95602.1"/>
    </source>
</evidence>
<gene>
    <name evidence="1" type="ORF">AVEN_258201_1</name>
</gene>
<dbReference type="EMBL" id="BGPR01026131">
    <property type="protein sequence ID" value="GBN95602.1"/>
    <property type="molecule type" value="Genomic_DNA"/>
</dbReference>
<organism evidence="1 2">
    <name type="scientific">Araneus ventricosus</name>
    <name type="common">Orbweaver spider</name>
    <name type="synonym">Epeira ventricosa</name>
    <dbReference type="NCBI Taxonomy" id="182803"/>
    <lineage>
        <taxon>Eukaryota</taxon>
        <taxon>Metazoa</taxon>
        <taxon>Ecdysozoa</taxon>
        <taxon>Arthropoda</taxon>
        <taxon>Chelicerata</taxon>
        <taxon>Arachnida</taxon>
        <taxon>Araneae</taxon>
        <taxon>Araneomorphae</taxon>
        <taxon>Entelegynae</taxon>
        <taxon>Araneoidea</taxon>
        <taxon>Araneidae</taxon>
        <taxon>Araneus</taxon>
    </lineage>
</organism>